<organism evidence="8 9">
    <name type="scientific">Agromyces mariniharenae</name>
    <dbReference type="NCBI Taxonomy" id="2604423"/>
    <lineage>
        <taxon>Bacteria</taxon>
        <taxon>Bacillati</taxon>
        <taxon>Actinomycetota</taxon>
        <taxon>Actinomycetes</taxon>
        <taxon>Micrococcales</taxon>
        <taxon>Microbacteriaceae</taxon>
        <taxon>Agromyces</taxon>
    </lineage>
</organism>
<dbReference type="EMBL" id="VSSB01000001">
    <property type="protein sequence ID" value="TYL53808.1"/>
    <property type="molecule type" value="Genomic_DNA"/>
</dbReference>
<keyword evidence="3 6" id="KW-0812">Transmembrane</keyword>
<dbReference type="PROSITE" id="PS50850">
    <property type="entry name" value="MFS"/>
    <property type="match status" value="1"/>
</dbReference>
<feature type="domain" description="Major facilitator superfamily (MFS) profile" evidence="7">
    <location>
        <begin position="35"/>
        <end position="440"/>
    </location>
</feature>
<name>A0A5S4V6P2_9MICO</name>
<evidence type="ECO:0000313" key="9">
    <source>
        <dbReference type="Proteomes" id="UP000325243"/>
    </source>
</evidence>
<feature type="transmembrane region" description="Helical" evidence="6">
    <location>
        <begin position="101"/>
        <end position="119"/>
    </location>
</feature>
<gene>
    <name evidence="8" type="ORF">FYC51_09255</name>
</gene>
<dbReference type="Gene3D" id="1.20.1250.20">
    <property type="entry name" value="MFS general substrate transporter like domains"/>
    <property type="match status" value="1"/>
</dbReference>
<comment type="caution">
    <text evidence="8">The sequence shown here is derived from an EMBL/GenBank/DDBJ whole genome shotgun (WGS) entry which is preliminary data.</text>
</comment>
<evidence type="ECO:0000313" key="8">
    <source>
        <dbReference type="EMBL" id="TYL53808.1"/>
    </source>
</evidence>
<dbReference type="InterPro" id="IPR050930">
    <property type="entry name" value="MFS_Vesicular_Transporter"/>
</dbReference>
<dbReference type="SUPFAM" id="SSF103473">
    <property type="entry name" value="MFS general substrate transporter"/>
    <property type="match status" value="1"/>
</dbReference>
<dbReference type="AlphaFoldDB" id="A0A5S4V6P2"/>
<feature type="transmembrane region" description="Helical" evidence="6">
    <location>
        <begin position="292"/>
        <end position="312"/>
    </location>
</feature>
<evidence type="ECO:0000256" key="6">
    <source>
        <dbReference type="SAM" id="Phobius"/>
    </source>
</evidence>
<feature type="transmembrane region" description="Helical" evidence="6">
    <location>
        <begin position="131"/>
        <end position="150"/>
    </location>
</feature>
<accession>A0A5S4V6P2</accession>
<feature type="transmembrane region" description="Helical" evidence="6">
    <location>
        <begin position="411"/>
        <end position="432"/>
    </location>
</feature>
<evidence type="ECO:0000256" key="5">
    <source>
        <dbReference type="ARBA" id="ARBA00023136"/>
    </source>
</evidence>
<dbReference type="InterPro" id="IPR020846">
    <property type="entry name" value="MFS_dom"/>
</dbReference>
<keyword evidence="5 6" id="KW-0472">Membrane</keyword>
<evidence type="ECO:0000256" key="2">
    <source>
        <dbReference type="ARBA" id="ARBA00022448"/>
    </source>
</evidence>
<protein>
    <submittedName>
        <fullName evidence="8">MFS transporter</fullName>
    </submittedName>
</protein>
<keyword evidence="4 6" id="KW-1133">Transmembrane helix</keyword>
<proteinExistence type="predicted"/>
<comment type="subcellular location">
    <subcellularLocation>
        <location evidence="1">Cell membrane</location>
        <topology evidence="1">Multi-pass membrane protein</topology>
    </subcellularLocation>
</comment>
<keyword evidence="9" id="KW-1185">Reference proteome</keyword>
<keyword evidence="2" id="KW-0813">Transport</keyword>
<reference evidence="8 9" key="1">
    <citation type="submission" date="2019-08" db="EMBL/GenBank/DDBJ databases">
        <authorList>
            <person name="Hu J."/>
        </authorList>
    </citation>
    <scope>NUCLEOTIDE SEQUENCE [LARGE SCALE GENOMIC DNA]</scope>
    <source>
        <strain evidence="8 9">NEAU-184</strain>
    </source>
</reference>
<dbReference type="PANTHER" id="PTHR23506:SF23">
    <property type="entry name" value="GH10249P"/>
    <property type="match status" value="1"/>
</dbReference>
<dbReference type="GO" id="GO:0022857">
    <property type="term" value="F:transmembrane transporter activity"/>
    <property type="evidence" value="ECO:0007669"/>
    <property type="project" value="InterPro"/>
</dbReference>
<dbReference type="PANTHER" id="PTHR23506">
    <property type="entry name" value="GH10249P"/>
    <property type="match status" value="1"/>
</dbReference>
<dbReference type="InterPro" id="IPR036259">
    <property type="entry name" value="MFS_trans_sf"/>
</dbReference>
<feature type="transmembrane region" description="Helical" evidence="6">
    <location>
        <begin position="69"/>
        <end position="89"/>
    </location>
</feature>
<feature type="transmembrane region" description="Helical" evidence="6">
    <location>
        <begin position="388"/>
        <end position="405"/>
    </location>
</feature>
<feature type="transmembrane region" description="Helical" evidence="6">
    <location>
        <begin position="162"/>
        <end position="183"/>
    </location>
</feature>
<feature type="transmembrane region" description="Helical" evidence="6">
    <location>
        <begin position="253"/>
        <end position="272"/>
    </location>
</feature>
<dbReference type="GO" id="GO:0005886">
    <property type="term" value="C:plasma membrane"/>
    <property type="evidence" value="ECO:0007669"/>
    <property type="project" value="UniProtKB-SubCell"/>
</dbReference>
<evidence type="ECO:0000259" key="7">
    <source>
        <dbReference type="PROSITE" id="PS50850"/>
    </source>
</evidence>
<feature type="transmembrane region" description="Helical" evidence="6">
    <location>
        <begin position="324"/>
        <end position="342"/>
    </location>
</feature>
<feature type="transmembrane region" description="Helical" evidence="6">
    <location>
        <begin position="189"/>
        <end position="208"/>
    </location>
</feature>
<evidence type="ECO:0000256" key="4">
    <source>
        <dbReference type="ARBA" id="ARBA00022989"/>
    </source>
</evidence>
<evidence type="ECO:0000256" key="3">
    <source>
        <dbReference type="ARBA" id="ARBA00022692"/>
    </source>
</evidence>
<dbReference type="InterPro" id="IPR011701">
    <property type="entry name" value="MFS"/>
</dbReference>
<feature type="transmembrane region" description="Helical" evidence="6">
    <location>
        <begin position="35"/>
        <end position="57"/>
    </location>
</feature>
<dbReference type="Pfam" id="PF07690">
    <property type="entry name" value="MFS_1"/>
    <property type="match status" value="1"/>
</dbReference>
<evidence type="ECO:0000256" key="1">
    <source>
        <dbReference type="ARBA" id="ARBA00004651"/>
    </source>
</evidence>
<dbReference type="Proteomes" id="UP000325243">
    <property type="component" value="Unassembled WGS sequence"/>
</dbReference>
<sequence>MLPLLSTRTTTGIVLSMWTRRGPALDAIDRHRRRLTAGVVAATVLMSSGAMVIFPLLPALQSQLGISTADIGFVAAAGFAASLAAELLVAPFADRGRARTMGVAGVVLMTAALVGSALATETWQLVGGRALGGLGMGVFMAAASALLVRADPARAGEALGRLGAAELAGIALGPLASGLAIAFASPSTILAWSGVVVVFGVAPVLLAFRERTDPDAAAAGQAAGAAGARAAGGGSAAASVDPAARPPRVSFDLLRSPMVVGVLLLYGAVMVPTGAYDGIWPRFMADIGASEWLTALSYTLFAVPFALVAGWAGRLADRRGGVSAFVRGAVVLVPIVALYGVIGDPWVATGVGFVESSGQALAFIGAAAAMAQAVPAARAGASQGLMRAFGLLMATIAAALSGIAYESGGPLALFGGTAIVVVVIVVAGLLVIRSARRRARADAATVAASVEPTVVGAAEVREPSAVAACATVAD</sequence>